<name>A0A6I6MUW8_9CAUL</name>
<dbReference type="AlphaFoldDB" id="A0A6I6MUW8"/>
<keyword evidence="1" id="KW-0812">Transmembrane</keyword>
<feature type="transmembrane region" description="Helical" evidence="1">
    <location>
        <begin position="20"/>
        <end position="44"/>
    </location>
</feature>
<dbReference type="EMBL" id="CP047045">
    <property type="protein sequence ID" value="QGZ94963.1"/>
    <property type="molecule type" value="Genomic_DNA"/>
</dbReference>
<organism evidence="2 3">
    <name type="scientific">Terricaulis silvestris</name>
    <dbReference type="NCBI Taxonomy" id="2686094"/>
    <lineage>
        <taxon>Bacteria</taxon>
        <taxon>Pseudomonadati</taxon>
        <taxon>Pseudomonadota</taxon>
        <taxon>Alphaproteobacteria</taxon>
        <taxon>Caulobacterales</taxon>
        <taxon>Caulobacteraceae</taxon>
        <taxon>Terricaulis</taxon>
    </lineage>
</organism>
<sequence>MNRLLTPLVYLKVRHPVKIWYSVIYPIMFSAPLSALLVFAPIEYTVVGDNGLVETFNALLALLIGFFIAALAAVASFDRAGMDAAMLGDGATLSLPDRSEPLVLTRRMYLCLLFGYLTLATLATYIVFAIANVMLASVSPPAVGLSAGTYALARGGFIFVYCFLIGHILSHSLLGVYYLAWRTVIFEKKVLGNE</sequence>
<keyword evidence="1" id="KW-0472">Membrane</keyword>
<protein>
    <submittedName>
        <fullName evidence="2">Uncharacterized protein</fullName>
    </submittedName>
</protein>
<dbReference type="RefSeq" id="WP_158765859.1">
    <property type="nucleotide sequence ID" value="NZ_CP047045.1"/>
</dbReference>
<feature type="transmembrane region" description="Helical" evidence="1">
    <location>
        <begin position="158"/>
        <end position="180"/>
    </location>
</feature>
<dbReference type="Proteomes" id="UP000431269">
    <property type="component" value="Chromosome"/>
</dbReference>
<evidence type="ECO:0000313" key="3">
    <source>
        <dbReference type="Proteomes" id="UP000431269"/>
    </source>
</evidence>
<reference evidence="3" key="1">
    <citation type="submission" date="2019-12" db="EMBL/GenBank/DDBJ databases">
        <title>Complete genome of Terracaulis silvestris 0127_4.</title>
        <authorList>
            <person name="Vieira S."/>
            <person name="Riedel T."/>
            <person name="Sproer C."/>
            <person name="Pascual J."/>
            <person name="Boedeker C."/>
            <person name="Overmann J."/>
        </authorList>
    </citation>
    <scope>NUCLEOTIDE SEQUENCE [LARGE SCALE GENOMIC DNA]</scope>
    <source>
        <strain evidence="3">0127_4</strain>
    </source>
</reference>
<dbReference type="KEGG" id="tsv:DSM104635_01798"/>
<accession>A0A6I6MUW8</accession>
<feature type="transmembrane region" description="Helical" evidence="1">
    <location>
        <begin position="108"/>
        <end position="138"/>
    </location>
</feature>
<keyword evidence="1" id="KW-1133">Transmembrane helix</keyword>
<evidence type="ECO:0000256" key="1">
    <source>
        <dbReference type="SAM" id="Phobius"/>
    </source>
</evidence>
<proteinExistence type="predicted"/>
<evidence type="ECO:0000313" key="2">
    <source>
        <dbReference type="EMBL" id="QGZ94963.1"/>
    </source>
</evidence>
<gene>
    <name evidence="2" type="ORF">DSM104635_01798</name>
</gene>
<keyword evidence="3" id="KW-1185">Reference proteome</keyword>
<feature type="transmembrane region" description="Helical" evidence="1">
    <location>
        <begin position="56"/>
        <end position="77"/>
    </location>
</feature>